<keyword evidence="2" id="KW-0732">Signal</keyword>
<dbReference type="InterPro" id="IPR012334">
    <property type="entry name" value="Pectin_lyas_fold"/>
</dbReference>
<evidence type="ECO:0000256" key="1">
    <source>
        <dbReference type="SAM" id="MobiDB-lite"/>
    </source>
</evidence>
<reference evidence="3 4" key="1">
    <citation type="submission" date="2018-10" db="EMBL/GenBank/DDBJ databases">
        <title>Genomic Encyclopedia of Archaeal and Bacterial Type Strains, Phase II (KMG-II): from individual species to whole genera.</title>
        <authorList>
            <person name="Goeker M."/>
        </authorList>
    </citation>
    <scope>NUCLEOTIDE SEQUENCE [LARGE SCALE GENOMIC DNA]</scope>
    <source>
        <strain evidence="3 4">DSM 14954</strain>
    </source>
</reference>
<organism evidence="3 4">
    <name type="scientific">Solirubrobacter pauli</name>
    <dbReference type="NCBI Taxonomy" id="166793"/>
    <lineage>
        <taxon>Bacteria</taxon>
        <taxon>Bacillati</taxon>
        <taxon>Actinomycetota</taxon>
        <taxon>Thermoleophilia</taxon>
        <taxon>Solirubrobacterales</taxon>
        <taxon>Solirubrobacteraceae</taxon>
        <taxon>Solirubrobacter</taxon>
    </lineage>
</organism>
<evidence type="ECO:0000313" key="4">
    <source>
        <dbReference type="Proteomes" id="UP000278962"/>
    </source>
</evidence>
<proteinExistence type="predicted"/>
<keyword evidence="4" id="KW-1185">Reference proteome</keyword>
<dbReference type="Proteomes" id="UP000278962">
    <property type="component" value="Unassembled WGS sequence"/>
</dbReference>
<dbReference type="InterPro" id="IPR011050">
    <property type="entry name" value="Pectin_lyase_fold/virulence"/>
</dbReference>
<feature type="chain" id="PRO_5024873223" evidence="2">
    <location>
        <begin position="21"/>
        <end position="566"/>
    </location>
</feature>
<name>A0A660LDE2_9ACTN</name>
<dbReference type="SUPFAM" id="SSF51126">
    <property type="entry name" value="Pectin lyase-like"/>
    <property type="match status" value="1"/>
</dbReference>
<gene>
    <name evidence="3" type="ORF">C8N24_2108</name>
</gene>
<dbReference type="InterPro" id="IPR059226">
    <property type="entry name" value="Choice_anch_Q_dom"/>
</dbReference>
<dbReference type="AlphaFoldDB" id="A0A660LDE2"/>
<dbReference type="OrthoDB" id="6828855at2"/>
<evidence type="ECO:0000313" key="3">
    <source>
        <dbReference type="EMBL" id="RKQ92265.1"/>
    </source>
</evidence>
<dbReference type="Gene3D" id="2.160.20.10">
    <property type="entry name" value="Single-stranded right-handed beta-helix, Pectin lyase-like"/>
    <property type="match status" value="1"/>
</dbReference>
<protein>
    <submittedName>
        <fullName evidence="3">Parallel beta helix pectate lyase-like protein</fullName>
    </submittedName>
</protein>
<evidence type="ECO:0000256" key="2">
    <source>
        <dbReference type="SAM" id="SignalP"/>
    </source>
</evidence>
<accession>A0A660LDE2</accession>
<keyword evidence="3" id="KW-0456">Lyase</keyword>
<dbReference type="GO" id="GO:0016829">
    <property type="term" value="F:lyase activity"/>
    <property type="evidence" value="ECO:0007669"/>
    <property type="project" value="UniProtKB-KW"/>
</dbReference>
<feature type="region of interest" description="Disordered" evidence="1">
    <location>
        <begin position="365"/>
        <end position="386"/>
    </location>
</feature>
<sequence length="566" mass="57143">MKRALLTLLAALAFAAPAQAATIAVTTFDDGANAFCPSATQCSLRAAIALSKSNGGTNSDDTIVLQAGTYQLANAPLSTSTTNQGVTILGAGADKTVIRAALNQRLLEVQGESAFTLRGLALAGGDAGADANGGNVLVSSAELRLDHVRVTGGRAVQGGGIAAQNGQVLADHTLIDNNVATQSGGGIASYGGSELSLLTSTVTGNSALQGGGISVSDQQTVATLLALTTLANNTASTSPGGGLFVTNSAGAPTVAASIVAGNLGRLLRQGPLVASNCGGILPTDGRGNLESGTDCSFDDPASRQTPSTGLAAALVDDGGTMPVLPISADSAARDLAGPCTSTDLRDVQRPVGGACDAGAYEYVPPPPPAATPTPEAQPPVVTPTPTPTVVPVPTPVAGRVIVAARDRGTVLVKPKGAKRYEPLDAAKGIPVGSTIDARKGRVRLTSIPKAGAPPETAVFYAGIFRITQARGITDLKLVQALAACPRGKASSAAKKPKKRRLWGDGKGSFRTSGKYSAATVRGTKWLVEDSCAGTLTRVAQGSVTVRHGKRTIVVRAGKRYLARPRR</sequence>
<feature type="signal peptide" evidence="2">
    <location>
        <begin position="1"/>
        <end position="20"/>
    </location>
</feature>
<dbReference type="EMBL" id="RBIL01000001">
    <property type="protein sequence ID" value="RKQ92265.1"/>
    <property type="molecule type" value="Genomic_DNA"/>
</dbReference>
<dbReference type="RefSeq" id="WP_121249971.1">
    <property type="nucleotide sequence ID" value="NZ_RBIL01000001.1"/>
</dbReference>
<dbReference type="NCBIfam" id="NF041518">
    <property type="entry name" value="choice_anch_Q"/>
    <property type="match status" value="1"/>
</dbReference>
<comment type="caution">
    <text evidence="3">The sequence shown here is derived from an EMBL/GenBank/DDBJ whole genome shotgun (WGS) entry which is preliminary data.</text>
</comment>